<dbReference type="GeneID" id="97126982"/>
<name>W1IZ61_9GAMM</name>
<proteinExistence type="predicted"/>
<dbReference type="EMBL" id="CBXF010000095">
    <property type="protein sequence ID" value="CDL83777.1"/>
    <property type="molecule type" value="Genomic_DNA"/>
</dbReference>
<protein>
    <submittedName>
        <fullName evidence="1">Uncharacterized protein</fullName>
    </submittedName>
</protein>
<evidence type="ECO:0000313" key="2">
    <source>
        <dbReference type="Proteomes" id="UP000019202"/>
    </source>
</evidence>
<comment type="caution">
    <text evidence="1">The sequence shown here is derived from an EMBL/GenBank/DDBJ whole genome shotgun (WGS) entry which is preliminary data.</text>
</comment>
<evidence type="ECO:0000313" key="1">
    <source>
        <dbReference type="EMBL" id="CDL83777.1"/>
    </source>
</evidence>
<keyword evidence="2" id="KW-1185">Reference proteome</keyword>
<dbReference type="RefSeq" id="WP_156935891.1">
    <property type="nucleotide sequence ID" value="NZ_CAWLWS010000095.1"/>
</dbReference>
<dbReference type="STRING" id="1427518.XSR1_360055"/>
<dbReference type="AlphaFoldDB" id="W1IZ61"/>
<organism evidence="1 2">
    <name type="scientific">Xenorhabdus szentirmaii DSM 16338</name>
    <dbReference type="NCBI Taxonomy" id="1427518"/>
    <lineage>
        <taxon>Bacteria</taxon>
        <taxon>Pseudomonadati</taxon>
        <taxon>Pseudomonadota</taxon>
        <taxon>Gammaproteobacteria</taxon>
        <taxon>Enterobacterales</taxon>
        <taxon>Morganellaceae</taxon>
        <taxon>Xenorhabdus</taxon>
    </lineage>
</organism>
<dbReference type="Proteomes" id="UP000019202">
    <property type="component" value="Unassembled WGS sequence"/>
</dbReference>
<sequence length="51" mass="5942">MKCSAQFVEGTEEWIKYKQLEEKGNLPEYAALREQLSKETLKINIQQPDGQ</sequence>
<accession>W1IZ61</accession>
<gene>
    <name evidence="1" type="ORF">XSR1_360055</name>
</gene>
<reference evidence="1" key="1">
    <citation type="submission" date="2013-11" db="EMBL/GenBank/DDBJ databases">
        <title>Draft genome sequence and annotation of the entomopathogenic bacteria, Xenorhabdus cabanillasi strain JM26 and Xenorhabdus szentirmai strain DSM 16338.</title>
        <authorList>
            <person name="Gualtieri M."/>
            <person name="Ogier J.C."/>
            <person name="Pages S."/>
            <person name="Givaudan A."/>
            <person name="Gaudriault S."/>
        </authorList>
    </citation>
    <scope>NUCLEOTIDE SEQUENCE [LARGE SCALE GENOMIC DNA]</scope>
    <source>
        <strain evidence="1">DSM 16338</strain>
    </source>
</reference>